<dbReference type="EMBL" id="JBCNJP010014709">
    <property type="protein sequence ID" value="KAK9048168.1"/>
    <property type="molecule type" value="Genomic_DNA"/>
</dbReference>
<name>A0AAP0C4C4_9ASTR</name>
<evidence type="ECO:0000256" key="1">
    <source>
        <dbReference type="SAM" id="MobiDB-lite"/>
    </source>
</evidence>
<dbReference type="PANTHER" id="PTHR43908:SF3">
    <property type="entry name" value="AT29763P-RELATED"/>
    <property type="match status" value="1"/>
</dbReference>
<dbReference type="SUPFAM" id="SSF46565">
    <property type="entry name" value="Chaperone J-domain"/>
    <property type="match status" value="1"/>
</dbReference>
<dbReference type="Pfam" id="PF00226">
    <property type="entry name" value="DnaJ"/>
    <property type="match status" value="1"/>
</dbReference>
<dbReference type="CDD" id="cd06257">
    <property type="entry name" value="DnaJ"/>
    <property type="match status" value="1"/>
</dbReference>
<accession>A0AAP0C4C4</accession>
<dbReference type="InterPro" id="IPR018253">
    <property type="entry name" value="DnaJ_domain_CS"/>
</dbReference>
<dbReference type="Proteomes" id="UP001408789">
    <property type="component" value="Unassembled WGS sequence"/>
</dbReference>
<dbReference type="InterPro" id="IPR001623">
    <property type="entry name" value="DnaJ_domain"/>
</dbReference>
<feature type="region of interest" description="Disordered" evidence="1">
    <location>
        <begin position="129"/>
        <end position="168"/>
    </location>
</feature>
<feature type="region of interest" description="Disordered" evidence="1">
    <location>
        <begin position="1"/>
        <end position="33"/>
    </location>
</feature>
<dbReference type="PROSITE" id="PS00636">
    <property type="entry name" value="DNAJ_1"/>
    <property type="match status" value="1"/>
</dbReference>
<dbReference type="AlphaFoldDB" id="A0AAP0C4C4"/>
<gene>
    <name evidence="3" type="ORF">SSX86_032869</name>
</gene>
<evidence type="ECO:0000313" key="4">
    <source>
        <dbReference type="Proteomes" id="UP001408789"/>
    </source>
</evidence>
<feature type="compositionally biased region" description="Basic and acidic residues" evidence="1">
    <location>
        <begin position="130"/>
        <end position="139"/>
    </location>
</feature>
<dbReference type="GO" id="GO:0005789">
    <property type="term" value="C:endoplasmic reticulum membrane"/>
    <property type="evidence" value="ECO:0007669"/>
    <property type="project" value="TreeGrafter"/>
</dbReference>
<dbReference type="PRINTS" id="PR00625">
    <property type="entry name" value="JDOMAIN"/>
</dbReference>
<dbReference type="GO" id="GO:0030544">
    <property type="term" value="F:Hsp70 protein binding"/>
    <property type="evidence" value="ECO:0007669"/>
    <property type="project" value="TreeGrafter"/>
</dbReference>
<sequence length="418" mass="45697">MVSRTRKGGGEGSLLAAATVEPPEDQGRRRTAAGGCREPALSSQTLISQASIKGFPLKGMLDLKSFMFTGHLPVLISFGDYGNKDEALRCLKIGKDAVGLGDRSRALKFISKAQRLDPSLPVHDLLSNLETDHPADESPSKPAANGAGDTSGVRRRVPLTGSSSGSGTGAYTQEQITIVSDIKRKKDYYEILGLEKSSSVEDIRKAYRKLSLKVHPGKNKAPGSEEAFKKVSKAFQCLSNEESRKQYDVIRSDEPVVYERRAARRGNSNGFYYDGDVDAEEIFRNFFFGGMNPRATTQFTGFSFGSGGAGAGMQAGNGSGGMRMLLQVLPVLLILLLNFLPSNEPVYTLSRTYELRLPQNQNSSESTDDSVGEDATLTTTWIRSVAHSSPAKVENFFLEFLKRSNYRVFFIICRSRIS</sequence>
<organism evidence="3 4">
    <name type="scientific">Deinandra increscens subsp. villosa</name>
    <dbReference type="NCBI Taxonomy" id="3103831"/>
    <lineage>
        <taxon>Eukaryota</taxon>
        <taxon>Viridiplantae</taxon>
        <taxon>Streptophyta</taxon>
        <taxon>Embryophyta</taxon>
        <taxon>Tracheophyta</taxon>
        <taxon>Spermatophyta</taxon>
        <taxon>Magnoliopsida</taxon>
        <taxon>eudicotyledons</taxon>
        <taxon>Gunneridae</taxon>
        <taxon>Pentapetalae</taxon>
        <taxon>asterids</taxon>
        <taxon>campanulids</taxon>
        <taxon>Asterales</taxon>
        <taxon>Asteraceae</taxon>
        <taxon>Asteroideae</taxon>
        <taxon>Heliantheae alliance</taxon>
        <taxon>Madieae</taxon>
        <taxon>Madiinae</taxon>
        <taxon>Deinandra</taxon>
    </lineage>
</organism>
<proteinExistence type="predicted"/>
<dbReference type="GO" id="GO:0071218">
    <property type="term" value="P:cellular response to misfolded protein"/>
    <property type="evidence" value="ECO:0007669"/>
    <property type="project" value="TreeGrafter"/>
</dbReference>
<feature type="domain" description="J" evidence="2">
    <location>
        <begin position="187"/>
        <end position="251"/>
    </location>
</feature>
<evidence type="ECO:0000259" key="2">
    <source>
        <dbReference type="PROSITE" id="PS50076"/>
    </source>
</evidence>
<dbReference type="SMART" id="SM00271">
    <property type="entry name" value="DnaJ"/>
    <property type="match status" value="1"/>
</dbReference>
<keyword evidence="4" id="KW-1185">Reference proteome</keyword>
<comment type="caution">
    <text evidence="3">The sequence shown here is derived from an EMBL/GenBank/DDBJ whole genome shotgun (WGS) entry which is preliminary data.</text>
</comment>
<protein>
    <recommendedName>
        <fullName evidence="2">J domain-containing protein</fullName>
    </recommendedName>
</protein>
<dbReference type="PANTHER" id="PTHR43908">
    <property type="entry name" value="AT29763P-RELATED"/>
    <property type="match status" value="1"/>
</dbReference>
<evidence type="ECO:0000313" key="3">
    <source>
        <dbReference type="EMBL" id="KAK9048168.1"/>
    </source>
</evidence>
<dbReference type="PROSITE" id="PS50076">
    <property type="entry name" value="DNAJ_2"/>
    <property type="match status" value="1"/>
</dbReference>
<dbReference type="Gene3D" id="1.10.287.110">
    <property type="entry name" value="DnaJ domain"/>
    <property type="match status" value="1"/>
</dbReference>
<dbReference type="InterPro" id="IPR036869">
    <property type="entry name" value="J_dom_sf"/>
</dbReference>
<dbReference type="InterPro" id="IPR051100">
    <property type="entry name" value="DnaJ_subfamily_B/C"/>
</dbReference>
<reference evidence="3 4" key="1">
    <citation type="submission" date="2024-04" db="EMBL/GenBank/DDBJ databases">
        <title>The reference genome of an endangered Asteraceae, Deinandra increscens subsp. villosa, native to the Central Coast of California.</title>
        <authorList>
            <person name="Guilliams M."/>
            <person name="Hasenstab-Lehman K."/>
            <person name="Meyer R."/>
            <person name="Mcevoy S."/>
        </authorList>
    </citation>
    <scope>NUCLEOTIDE SEQUENCE [LARGE SCALE GENOMIC DNA]</scope>
    <source>
        <tissue evidence="3">Leaf</tissue>
    </source>
</reference>